<dbReference type="InterPro" id="IPR010982">
    <property type="entry name" value="Lambda_DNA-bd_dom_sf"/>
</dbReference>
<evidence type="ECO:0000313" key="2">
    <source>
        <dbReference type="EMBL" id="NOJ74168.1"/>
    </source>
</evidence>
<dbReference type="CDD" id="cd06529">
    <property type="entry name" value="S24_LexA-like"/>
    <property type="match status" value="1"/>
</dbReference>
<name>A0AAP7DKR3_PAEAL</name>
<dbReference type="InterPro" id="IPR015927">
    <property type="entry name" value="Peptidase_S24_S26A/B/C"/>
</dbReference>
<comment type="caution">
    <text evidence="2">The sequence shown here is derived from an EMBL/GenBank/DDBJ whole genome shotgun (WGS) entry which is preliminary data.</text>
</comment>
<dbReference type="Pfam" id="PF00717">
    <property type="entry name" value="Peptidase_S24"/>
    <property type="match status" value="1"/>
</dbReference>
<dbReference type="AlphaFoldDB" id="A0AAP7DKR3"/>
<dbReference type="EMBL" id="JABFOR010000089">
    <property type="protein sequence ID" value="NOJ74168.1"/>
    <property type="molecule type" value="Genomic_DNA"/>
</dbReference>
<dbReference type="GO" id="GO:0003677">
    <property type="term" value="F:DNA binding"/>
    <property type="evidence" value="ECO:0007669"/>
    <property type="project" value="InterPro"/>
</dbReference>
<reference evidence="2 3" key="1">
    <citation type="submission" date="2020-05" db="EMBL/GenBank/DDBJ databases">
        <title>Whole genome sequencing and identification of novel metabolites from Paenibacillus alvei strain JR949.</title>
        <authorList>
            <person name="Rajendhran J."/>
            <person name="Sree Pranav P."/>
            <person name="Mahalakshmi B."/>
            <person name="Karthikeyan R."/>
        </authorList>
    </citation>
    <scope>NUCLEOTIDE SEQUENCE [LARGE SCALE GENOMIC DNA]</scope>
    <source>
        <strain evidence="2 3">JR949</strain>
    </source>
</reference>
<dbReference type="RefSeq" id="WP_171420108.1">
    <property type="nucleotide sequence ID" value="NZ_JABFOR010000089.1"/>
</dbReference>
<evidence type="ECO:0000259" key="1">
    <source>
        <dbReference type="Pfam" id="PF00717"/>
    </source>
</evidence>
<organism evidence="2 3">
    <name type="scientific">Paenibacillus alvei</name>
    <name type="common">Bacillus alvei</name>
    <dbReference type="NCBI Taxonomy" id="44250"/>
    <lineage>
        <taxon>Bacteria</taxon>
        <taxon>Bacillati</taxon>
        <taxon>Bacillota</taxon>
        <taxon>Bacilli</taxon>
        <taxon>Bacillales</taxon>
        <taxon>Paenibacillaceae</taxon>
        <taxon>Paenibacillus</taxon>
    </lineage>
</organism>
<dbReference type="InterPro" id="IPR039418">
    <property type="entry name" value="LexA-like"/>
</dbReference>
<proteinExistence type="predicted"/>
<sequence>MGYYESLAKMINDSGLTLKELSLKCEEYGVKVAPSYISKLQTKKQAPASDEVNTALARACNADIDSFLYDSYSEKAPDQIKKLHHDIAEWFKDYMKFLSEVNYPNEVSRLLVQMQNQMSDYDLFKHILSCSPNSLSNDESIVADTIVFNMTMSDDSMEPKIPMGSDMEMFRTNSVEDGDIIAVLFKDEILVRRIVMIDKDKSVLLPDNYKYKSTVVNIADISIIGKIESIKVKM</sequence>
<dbReference type="Gene3D" id="1.10.260.40">
    <property type="entry name" value="lambda repressor-like DNA-binding domains"/>
    <property type="match status" value="1"/>
</dbReference>
<dbReference type="Gene3D" id="2.10.109.10">
    <property type="entry name" value="Umud Fragment, subunit A"/>
    <property type="match status" value="1"/>
</dbReference>
<feature type="domain" description="Peptidase S24/S26A/S26B/S26C" evidence="1">
    <location>
        <begin position="143"/>
        <end position="227"/>
    </location>
</feature>
<dbReference type="InterPro" id="IPR036286">
    <property type="entry name" value="LexA/Signal_pep-like_sf"/>
</dbReference>
<gene>
    <name evidence="2" type="ORF">HMI46_27085</name>
</gene>
<dbReference type="SUPFAM" id="SSF51306">
    <property type="entry name" value="LexA/Signal peptidase"/>
    <property type="match status" value="1"/>
</dbReference>
<dbReference type="Proteomes" id="UP000552038">
    <property type="component" value="Unassembled WGS sequence"/>
</dbReference>
<evidence type="ECO:0000313" key="3">
    <source>
        <dbReference type="Proteomes" id="UP000552038"/>
    </source>
</evidence>
<protein>
    <submittedName>
        <fullName evidence="2">S24 family peptidase</fullName>
    </submittedName>
</protein>
<accession>A0AAP7DKR3</accession>